<comment type="caution">
    <text evidence="2">The sequence shown here is derived from an EMBL/GenBank/DDBJ whole genome shotgun (WGS) entry which is preliminary data.</text>
</comment>
<evidence type="ECO:0000313" key="3">
    <source>
        <dbReference type="Proteomes" id="UP000319255"/>
    </source>
</evidence>
<organism evidence="2 3">
    <name type="scientific">Amaricoccus solimangrovi</name>
    <dbReference type="NCBI Taxonomy" id="2589815"/>
    <lineage>
        <taxon>Bacteria</taxon>
        <taxon>Pseudomonadati</taxon>
        <taxon>Pseudomonadota</taxon>
        <taxon>Alphaproteobacteria</taxon>
        <taxon>Rhodobacterales</taxon>
        <taxon>Paracoccaceae</taxon>
        <taxon>Amaricoccus</taxon>
    </lineage>
</organism>
<protein>
    <submittedName>
        <fullName evidence="2">Uncharacterized protein</fullName>
    </submittedName>
</protein>
<dbReference type="RefSeq" id="WP_140452663.1">
    <property type="nucleotide sequence ID" value="NZ_VFRP01000002.1"/>
</dbReference>
<reference evidence="2 3" key="1">
    <citation type="submission" date="2019-06" db="EMBL/GenBank/DDBJ databases">
        <title>A novel bacterium of genus Amaricoccus, isolated from marine sediment.</title>
        <authorList>
            <person name="Huang H."/>
            <person name="Mo K."/>
            <person name="Hu Y."/>
        </authorList>
    </citation>
    <scope>NUCLEOTIDE SEQUENCE [LARGE SCALE GENOMIC DNA]</scope>
    <source>
        <strain evidence="2 3">HB172011</strain>
    </source>
</reference>
<dbReference type="EMBL" id="VFRP01000002">
    <property type="protein sequence ID" value="TPE53042.1"/>
    <property type="molecule type" value="Genomic_DNA"/>
</dbReference>
<dbReference type="Proteomes" id="UP000319255">
    <property type="component" value="Unassembled WGS sequence"/>
</dbReference>
<evidence type="ECO:0000256" key="1">
    <source>
        <dbReference type="SAM" id="MobiDB-lite"/>
    </source>
</evidence>
<sequence>MRGDQTIRPGGAFGGISAEPAGAPGDVVAAARARLRRRTEIAMEAARLVRTRGLEAARFIGRTQFREAEFPLFERLAERCDRRLRG</sequence>
<gene>
    <name evidence="2" type="ORF">FJM51_03175</name>
</gene>
<dbReference type="AlphaFoldDB" id="A0A501WWD1"/>
<feature type="region of interest" description="Disordered" evidence="1">
    <location>
        <begin position="1"/>
        <end position="23"/>
    </location>
</feature>
<proteinExistence type="predicted"/>
<accession>A0A501WWD1</accession>
<keyword evidence="3" id="KW-1185">Reference proteome</keyword>
<name>A0A501WWD1_9RHOB</name>
<evidence type="ECO:0000313" key="2">
    <source>
        <dbReference type="EMBL" id="TPE53042.1"/>
    </source>
</evidence>